<proteinExistence type="predicted"/>
<keyword evidence="1" id="KW-0812">Transmembrane</keyword>
<keyword evidence="4" id="KW-1185">Reference proteome</keyword>
<dbReference type="EMBL" id="LXQD01000045">
    <property type="protein sequence ID" value="RCJ40654.1"/>
    <property type="molecule type" value="Genomic_DNA"/>
</dbReference>
<dbReference type="AlphaFoldDB" id="A0A367RY82"/>
<dbReference type="PANTHER" id="PTHR33741">
    <property type="entry name" value="TRANSMEMBRANE PROTEIN DDB_G0269096-RELATED"/>
    <property type="match status" value="1"/>
</dbReference>
<protein>
    <recommendedName>
        <fullName evidence="2">HPP transmembrane region domain-containing protein</fullName>
    </recommendedName>
</protein>
<evidence type="ECO:0000313" key="3">
    <source>
        <dbReference type="EMBL" id="RCJ40654.1"/>
    </source>
</evidence>
<gene>
    <name evidence="3" type="ORF">A6770_37505</name>
</gene>
<evidence type="ECO:0000259" key="2">
    <source>
        <dbReference type="Pfam" id="PF04982"/>
    </source>
</evidence>
<dbReference type="PANTHER" id="PTHR33741:SF5">
    <property type="entry name" value="TRANSMEMBRANE PROTEIN DDB_G0269096-RELATED"/>
    <property type="match status" value="1"/>
</dbReference>
<sequence length="172" mass="18629">MNNQPKQLESIKPGNSRKRQRLTLQGEFALASMPTLVILTVLALVEVLSRQRLLFASLASSAFLIYLDPQHGTNTVRTLVISQMLAATIGLLTYLALGPGYLSAGSAMILTIVLMILLDVVHPPAVATSLSFALKAGNENNLVLFGLAVGIIATLVLLERCALWLLTHYSRY</sequence>
<dbReference type="Proteomes" id="UP000252107">
    <property type="component" value="Unassembled WGS sequence"/>
</dbReference>
<organism evidence="3 4">
    <name type="scientific">Nostoc minutum NIES-26</name>
    <dbReference type="NCBI Taxonomy" id="1844469"/>
    <lineage>
        <taxon>Bacteria</taxon>
        <taxon>Bacillati</taxon>
        <taxon>Cyanobacteriota</taxon>
        <taxon>Cyanophyceae</taxon>
        <taxon>Nostocales</taxon>
        <taxon>Nostocaceae</taxon>
        <taxon>Nostoc</taxon>
    </lineage>
</organism>
<evidence type="ECO:0000313" key="4">
    <source>
        <dbReference type="Proteomes" id="UP000252107"/>
    </source>
</evidence>
<reference evidence="3" key="1">
    <citation type="submission" date="2016-04" db="EMBL/GenBank/DDBJ databases">
        <authorList>
            <person name="Tabuchi Yagui T.R."/>
        </authorList>
    </citation>
    <scope>NUCLEOTIDE SEQUENCE [LARGE SCALE GENOMIC DNA]</scope>
    <source>
        <strain evidence="3">NIES-26</strain>
    </source>
</reference>
<keyword evidence="1" id="KW-1133">Transmembrane helix</keyword>
<feature type="transmembrane region" description="Helical" evidence="1">
    <location>
        <begin position="28"/>
        <end position="45"/>
    </location>
</feature>
<accession>A0A367RY82</accession>
<name>A0A367RY82_9NOSO</name>
<evidence type="ECO:0000256" key="1">
    <source>
        <dbReference type="SAM" id="Phobius"/>
    </source>
</evidence>
<feature type="transmembrane region" description="Helical" evidence="1">
    <location>
        <begin position="103"/>
        <end position="121"/>
    </location>
</feature>
<feature type="transmembrane region" description="Helical" evidence="1">
    <location>
        <begin position="142"/>
        <end position="166"/>
    </location>
</feature>
<comment type="caution">
    <text evidence="3">The sequence shown here is derived from an EMBL/GenBank/DDBJ whole genome shotgun (WGS) entry which is preliminary data.</text>
</comment>
<dbReference type="Pfam" id="PF04982">
    <property type="entry name" value="TM_HPP"/>
    <property type="match status" value="1"/>
</dbReference>
<dbReference type="InterPro" id="IPR058581">
    <property type="entry name" value="TM_HPP"/>
</dbReference>
<dbReference type="InterPro" id="IPR007065">
    <property type="entry name" value="HPP"/>
</dbReference>
<keyword evidence="1" id="KW-0472">Membrane</keyword>
<feature type="domain" description="HPP transmembrane region" evidence="2">
    <location>
        <begin position="35"/>
        <end position="157"/>
    </location>
</feature>
<feature type="transmembrane region" description="Helical" evidence="1">
    <location>
        <begin position="79"/>
        <end position="97"/>
    </location>
</feature>